<comment type="caution">
    <text evidence="5">The sequence shown here is derived from an EMBL/GenBank/DDBJ whole genome shotgun (WGS) entry which is preliminary data.</text>
</comment>
<keyword evidence="3" id="KW-0472">Membrane</keyword>
<name>X1GH50_9ZZZZ</name>
<feature type="non-terminal residue" evidence="5">
    <location>
        <position position="116"/>
    </location>
</feature>
<keyword evidence="1" id="KW-0479">Metal-binding</keyword>
<dbReference type="GO" id="GO:0055070">
    <property type="term" value="P:copper ion homeostasis"/>
    <property type="evidence" value="ECO:0007669"/>
    <property type="project" value="TreeGrafter"/>
</dbReference>
<dbReference type="Gene3D" id="2.70.150.10">
    <property type="entry name" value="Calcium-transporting ATPase, cytoplasmic transduction domain A"/>
    <property type="match status" value="1"/>
</dbReference>
<accession>X1GH50</accession>
<keyword evidence="3" id="KW-0812">Transmembrane</keyword>
<dbReference type="InterPro" id="IPR008250">
    <property type="entry name" value="ATPase_P-typ_transduc_dom_A_sf"/>
</dbReference>
<dbReference type="PANTHER" id="PTHR43520">
    <property type="entry name" value="ATP7, ISOFORM B"/>
    <property type="match status" value="1"/>
</dbReference>
<gene>
    <name evidence="5" type="ORF">S03H2_26272</name>
</gene>
<dbReference type="GO" id="GO:0005507">
    <property type="term" value="F:copper ion binding"/>
    <property type="evidence" value="ECO:0007669"/>
    <property type="project" value="TreeGrafter"/>
</dbReference>
<dbReference type="PANTHER" id="PTHR43520:SF8">
    <property type="entry name" value="P-TYPE CU(+) TRANSPORTER"/>
    <property type="match status" value="1"/>
</dbReference>
<dbReference type="SUPFAM" id="SSF81653">
    <property type="entry name" value="Calcium ATPase, transduction domain A"/>
    <property type="match status" value="1"/>
</dbReference>
<feature type="non-terminal residue" evidence="5">
    <location>
        <position position="1"/>
    </location>
</feature>
<keyword evidence="3" id="KW-1133">Transmembrane helix</keyword>
<reference evidence="5" key="1">
    <citation type="journal article" date="2014" name="Front. Microbiol.">
        <title>High frequency of phylogenetically diverse reductive dehalogenase-homologous genes in deep subseafloor sedimentary metagenomes.</title>
        <authorList>
            <person name="Kawai M."/>
            <person name="Futagami T."/>
            <person name="Toyoda A."/>
            <person name="Takaki Y."/>
            <person name="Nishi S."/>
            <person name="Hori S."/>
            <person name="Arai W."/>
            <person name="Tsubouchi T."/>
            <person name="Morono Y."/>
            <person name="Uchiyama I."/>
            <person name="Ito T."/>
            <person name="Fujiyama A."/>
            <person name="Inagaki F."/>
            <person name="Takami H."/>
        </authorList>
    </citation>
    <scope>NUCLEOTIDE SEQUENCE</scope>
    <source>
        <strain evidence="5">Expedition CK06-06</strain>
    </source>
</reference>
<keyword evidence="2" id="KW-1278">Translocase</keyword>
<evidence type="ECO:0000256" key="1">
    <source>
        <dbReference type="ARBA" id="ARBA00022723"/>
    </source>
</evidence>
<evidence type="ECO:0000259" key="4">
    <source>
        <dbReference type="Pfam" id="PF00122"/>
    </source>
</evidence>
<dbReference type="GO" id="GO:0016020">
    <property type="term" value="C:membrane"/>
    <property type="evidence" value="ECO:0007669"/>
    <property type="project" value="TreeGrafter"/>
</dbReference>
<dbReference type="EMBL" id="BARU01015166">
    <property type="protein sequence ID" value="GAH40939.1"/>
    <property type="molecule type" value="Genomic_DNA"/>
</dbReference>
<dbReference type="AlphaFoldDB" id="X1GH50"/>
<sequence length="116" mass="12628">TPVQFYVGWDYYVGSYKALRNGSANMDVLIAMGSSAAYFYSLVVVLGLIPGNTYFETSAVIITLIKLGKYLEAKAKGQTSEAIKKLMGLRAKTARVIRDGEEVEIPADEVQVGDIV</sequence>
<evidence type="ECO:0000313" key="5">
    <source>
        <dbReference type="EMBL" id="GAH40939.1"/>
    </source>
</evidence>
<dbReference type="GO" id="GO:0043682">
    <property type="term" value="F:P-type divalent copper transporter activity"/>
    <property type="evidence" value="ECO:0007669"/>
    <property type="project" value="TreeGrafter"/>
</dbReference>
<feature type="transmembrane region" description="Helical" evidence="3">
    <location>
        <begin position="28"/>
        <end position="49"/>
    </location>
</feature>
<feature type="domain" description="P-type ATPase A" evidence="4">
    <location>
        <begin position="90"/>
        <end position="116"/>
    </location>
</feature>
<dbReference type="InterPro" id="IPR059000">
    <property type="entry name" value="ATPase_P-type_domA"/>
</dbReference>
<dbReference type="Pfam" id="PF00122">
    <property type="entry name" value="E1-E2_ATPase"/>
    <property type="match status" value="1"/>
</dbReference>
<evidence type="ECO:0000256" key="2">
    <source>
        <dbReference type="ARBA" id="ARBA00022967"/>
    </source>
</evidence>
<evidence type="ECO:0000256" key="3">
    <source>
        <dbReference type="SAM" id="Phobius"/>
    </source>
</evidence>
<proteinExistence type="predicted"/>
<protein>
    <recommendedName>
        <fullName evidence="4">P-type ATPase A domain-containing protein</fullName>
    </recommendedName>
</protein>
<organism evidence="5">
    <name type="scientific">marine sediment metagenome</name>
    <dbReference type="NCBI Taxonomy" id="412755"/>
    <lineage>
        <taxon>unclassified sequences</taxon>
        <taxon>metagenomes</taxon>
        <taxon>ecological metagenomes</taxon>
    </lineage>
</organism>